<evidence type="ECO:0000313" key="2">
    <source>
        <dbReference type="EMBL" id="QDO96339.1"/>
    </source>
</evidence>
<dbReference type="OrthoDB" id="9794124at2"/>
<name>A0A516GXS4_9PROT</name>
<gene>
    <name evidence="2" type="ORF">FNB15_03170</name>
</gene>
<dbReference type="SUPFAM" id="SSF53448">
    <property type="entry name" value="Nucleotide-diphospho-sugar transferases"/>
    <property type="match status" value="1"/>
</dbReference>
<keyword evidence="2" id="KW-0808">Transferase</keyword>
<proteinExistence type="predicted"/>
<accession>A0A516GXS4</accession>
<dbReference type="Gene3D" id="3.90.550.10">
    <property type="entry name" value="Spore Coat Polysaccharide Biosynthesis Protein SpsA, Chain A"/>
    <property type="match status" value="1"/>
</dbReference>
<dbReference type="PANTHER" id="PTHR22916">
    <property type="entry name" value="GLYCOSYLTRANSFERASE"/>
    <property type="match status" value="1"/>
</dbReference>
<organism evidence="2 3">
    <name type="scientific">Ferrovibrio terrae</name>
    <dbReference type="NCBI Taxonomy" id="2594003"/>
    <lineage>
        <taxon>Bacteria</taxon>
        <taxon>Pseudomonadati</taxon>
        <taxon>Pseudomonadota</taxon>
        <taxon>Alphaproteobacteria</taxon>
        <taxon>Rhodospirillales</taxon>
        <taxon>Rhodospirillaceae</taxon>
        <taxon>Ferrovibrio</taxon>
    </lineage>
</organism>
<dbReference type="AlphaFoldDB" id="A0A516GXS4"/>
<dbReference type="Pfam" id="PF00535">
    <property type="entry name" value="Glycos_transf_2"/>
    <property type="match status" value="1"/>
</dbReference>
<protein>
    <submittedName>
        <fullName evidence="2">Glycosyltransferase</fullName>
    </submittedName>
</protein>
<dbReference type="GO" id="GO:0016758">
    <property type="term" value="F:hexosyltransferase activity"/>
    <property type="evidence" value="ECO:0007669"/>
    <property type="project" value="UniProtKB-ARBA"/>
</dbReference>
<dbReference type="PANTHER" id="PTHR22916:SF65">
    <property type="entry name" value="SLR1065 PROTEIN"/>
    <property type="match status" value="1"/>
</dbReference>
<keyword evidence="3" id="KW-1185">Reference proteome</keyword>
<dbReference type="Proteomes" id="UP000317496">
    <property type="component" value="Chromosome"/>
</dbReference>
<reference evidence="2 3" key="1">
    <citation type="submission" date="2019-07" db="EMBL/GenBank/DDBJ databases">
        <title>Genome sequencing for Ferrovibrio sp. K5.</title>
        <authorList>
            <person name="Park S.-J."/>
        </authorList>
    </citation>
    <scope>NUCLEOTIDE SEQUENCE [LARGE SCALE GENOMIC DNA]</scope>
    <source>
        <strain evidence="2 3">K5</strain>
    </source>
</reference>
<dbReference type="EMBL" id="CP041636">
    <property type="protein sequence ID" value="QDO96339.1"/>
    <property type="molecule type" value="Genomic_DNA"/>
</dbReference>
<dbReference type="KEGG" id="fer:FNB15_03170"/>
<evidence type="ECO:0000259" key="1">
    <source>
        <dbReference type="Pfam" id="PF00535"/>
    </source>
</evidence>
<feature type="domain" description="Glycosyltransferase 2-like" evidence="1">
    <location>
        <begin position="93"/>
        <end position="247"/>
    </location>
</feature>
<dbReference type="InterPro" id="IPR001173">
    <property type="entry name" value="Glyco_trans_2-like"/>
</dbReference>
<evidence type="ECO:0000313" key="3">
    <source>
        <dbReference type="Proteomes" id="UP000317496"/>
    </source>
</evidence>
<dbReference type="InterPro" id="IPR029044">
    <property type="entry name" value="Nucleotide-diphossugar_trans"/>
</dbReference>
<sequence>MTTSHARHAHARAMLCYADQPPSKLFLSPQKTSNTQFSFTSGRWRDKDSSVQSQAFQSILSVPNIRICSGPLTAADGLATLPSSTATWPRITLITPTLNRLSFLRDLIKNIQDQGYSNLEHIVVDGGSTDGTAEYVAQQGHITFIPGPDRNSHHAMNKGIAAATGEVVGFANTDDRLPPGALANVGAYFAMPQASDVLNGRCFLVPLENPQDSQSPAFELQHMSGERGLFDELMFGAPGFNSWFFRRSLLTRDDLMAGPGQTFDESLIIAADRAWLLRLFLTGHRPHRLMVPTYIYQLHSASATLDPAAQQADGILTEHRRLAIHLLPLARRQPPGHAHALSDWIAHESWQLLRRHLRSGRVAAAIDLLIRSIGQNPAFPLSLLRARRRRRRLAALAAALPESGSNVDSQAAAA</sequence>